<organism evidence="1">
    <name type="scientific">Anguilla anguilla</name>
    <name type="common">European freshwater eel</name>
    <name type="synonym">Muraena anguilla</name>
    <dbReference type="NCBI Taxonomy" id="7936"/>
    <lineage>
        <taxon>Eukaryota</taxon>
        <taxon>Metazoa</taxon>
        <taxon>Chordata</taxon>
        <taxon>Craniata</taxon>
        <taxon>Vertebrata</taxon>
        <taxon>Euteleostomi</taxon>
        <taxon>Actinopterygii</taxon>
        <taxon>Neopterygii</taxon>
        <taxon>Teleostei</taxon>
        <taxon>Anguilliformes</taxon>
        <taxon>Anguillidae</taxon>
        <taxon>Anguilla</taxon>
    </lineage>
</organism>
<accession>A0A0E9QDA5</accession>
<reference evidence="1" key="2">
    <citation type="journal article" date="2015" name="Fish Shellfish Immunol.">
        <title>Early steps in the European eel (Anguilla anguilla)-Vibrio vulnificus interaction in the gills: Role of the RtxA13 toxin.</title>
        <authorList>
            <person name="Callol A."/>
            <person name="Pajuelo D."/>
            <person name="Ebbesson L."/>
            <person name="Teles M."/>
            <person name="MacKenzie S."/>
            <person name="Amaro C."/>
        </authorList>
    </citation>
    <scope>NUCLEOTIDE SEQUENCE</scope>
</reference>
<evidence type="ECO:0000313" key="1">
    <source>
        <dbReference type="EMBL" id="JAH14754.1"/>
    </source>
</evidence>
<protein>
    <submittedName>
        <fullName evidence="1">Uncharacterized protein</fullName>
    </submittedName>
</protein>
<dbReference type="EMBL" id="GBXM01093823">
    <property type="protein sequence ID" value="JAH14754.1"/>
    <property type="molecule type" value="Transcribed_RNA"/>
</dbReference>
<name>A0A0E9QDA5_ANGAN</name>
<reference evidence="1" key="1">
    <citation type="submission" date="2014-11" db="EMBL/GenBank/DDBJ databases">
        <authorList>
            <person name="Amaro Gonzalez C."/>
        </authorList>
    </citation>
    <scope>NUCLEOTIDE SEQUENCE</scope>
</reference>
<sequence length="13" mass="1480">MTLKRLNFLSGSL</sequence>
<proteinExistence type="predicted"/>